<gene>
    <name evidence="8" type="ORF">POM88_030211</name>
</gene>
<evidence type="ECO:0000256" key="3">
    <source>
        <dbReference type="ARBA" id="ARBA00023015"/>
    </source>
</evidence>
<dbReference type="PROSITE" id="PS51998">
    <property type="entry name" value="DEK_C"/>
    <property type="match status" value="1"/>
</dbReference>
<comment type="similarity">
    <text evidence="2">Belongs to the transcriptional coactivator PC4 family.</text>
</comment>
<evidence type="ECO:0000313" key="9">
    <source>
        <dbReference type="Proteomes" id="UP001237642"/>
    </source>
</evidence>
<protein>
    <recommendedName>
        <fullName evidence="7">DEK-C domain-containing protein</fullName>
    </recommendedName>
</protein>
<comment type="subcellular location">
    <subcellularLocation>
        <location evidence="1">Nucleus</location>
    </subcellularLocation>
</comment>
<dbReference type="Gene3D" id="2.30.31.10">
    <property type="entry name" value="Transcriptional Coactivator Pc4, Chain A"/>
    <property type="match status" value="1"/>
</dbReference>
<dbReference type="InterPro" id="IPR003173">
    <property type="entry name" value="PC4_C"/>
</dbReference>
<evidence type="ECO:0000256" key="4">
    <source>
        <dbReference type="ARBA" id="ARBA00023125"/>
    </source>
</evidence>
<feature type="domain" description="DEK-C" evidence="7">
    <location>
        <begin position="4"/>
        <end position="61"/>
    </location>
</feature>
<evidence type="ECO:0000313" key="8">
    <source>
        <dbReference type="EMBL" id="KAK1374018.1"/>
    </source>
</evidence>
<keyword evidence="4" id="KW-0238">DNA-binding</keyword>
<sequence length="168" mass="19008">MVTEPERSRIEEAAVEILKTGDLETLTEFSIRVKLAERLNIDLSDLESKLLVRRITESYLLSLPDEAQQVVEVVKEQPNCNNLADNTDTHVCKLSNRRNVSVKKFRGETLVSFSNFYEKDGNEIADNPFSTFAILAISQLNNSLNSILDWLIPRLPRVAVNFHAEGTC</sequence>
<dbReference type="GO" id="GO:0005634">
    <property type="term" value="C:nucleus"/>
    <property type="evidence" value="ECO:0007669"/>
    <property type="project" value="UniProtKB-SubCell"/>
</dbReference>
<keyword evidence="3" id="KW-0805">Transcription regulation</keyword>
<keyword evidence="9" id="KW-1185">Reference proteome</keyword>
<evidence type="ECO:0000256" key="6">
    <source>
        <dbReference type="ARBA" id="ARBA00023242"/>
    </source>
</evidence>
<evidence type="ECO:0000256" key="1">
    <source>
        <dbReference type="ARBA" id="ARBA00004123"/>
    </source>
</evidence>
<dbReference type="Proteomes" id="UP001237642">
    <property type="component" value="Unassembled WGS sequence"/>
</dbReference>
<dbReference type="InterPro" id="IPR045125">
    <property type="entry name" value="Sub1/Tcp4-like"/>
</dbReference>
<dbReference type="PANTHER" id="PTHR13215">
    <property type="entry name" value="RNA POLYMERASE II TRANSCRIPTIONAL COACTIVATOR"/>
    <property type="match status" value="1"/>
</dbReference>
<dbReference type="InterPro" id="IPR014876">
    <property type="entry name" value="DEK_C"/>
</dbReference>
<reference evidence="8" key="1">
    <citation type="submission" date="2023-02" db="EMBL/GenBank/DDBJ databases">
        <title>Genome of toxic invasive species Heracleum sosnowskyi carries increased number of genes despite the absence of recent whole-genome duplications.</title>
        <authorList>
            <person name="Schelkunov M."/>
            <person name="Shtratnikova V."/>
            <person name="Makarenko M."/>
            <person name="Klepikova A."/>
            <person name="Omelchenko D."/>
            <person name="Novikova G."/>
            <person name="Obukhova E."/>
            <person name="Bogdanov V."/>
            <person name="Penin A."/>
            <person name="Logacheva M."/>
        </authorList>
    </citation>
    <scope>NUCLEOTIDE SEQUENCE</scope>
    <source>
        <strain evidence="8">Hsosn_3</strain>
        <tissue evidence="8">Leaf</tissue>
    </source>
</reference>
<evidence type="ECO:0000259" key="7">
    <source>
        <dbReference type="PROSITE" id="PS51998"/>
    </source>
</evidence>
<comment type="caution">
    <text evidence="8">The sequence shown here is derived from an EMBL/GenBank/DDBJ whole genome shotgun (WGS) entry which is preliminary data.</text>
</comment>
<keyword evidence="6" id="KW-0539">Nucleus</keyword>
<dbReference type="AlphaFoldDB" id="A0AAD8HW16"/>
<name>A0AAD8HW16_9APIA</name>
<evidence type="ECO:0000256" key="2">
    <source>
        <dbReference type="ARBA" id="ARBA00009001"/>
    </source>
</evidence>
<accession>A0AAD8HW16</accession>
<dbReference type="EMBL" id="JAUIZM010000007">
    <property type="protein sequence ID" value="KAK1374018.1"/>
    <property type="molecule type" value="Genomic_DNA"/>
</dbReference>
<dbReference type="SUPFAM" id="SSF109715">
    <property type="entry name" value="DEK C-terminal domain"/>
    <property type="match status" value="1"/>
</dbReference>
<dbReference type="GO" id="GO:0003677">
    <property type="term" value="F:DNA binding"/>
    <property type="evidence" value="ECO:0007669"/>
    <property type="project" value="UniProtKB-KW"/>
</dbReference>
<dbReference type="Pfam" id="PF08766">
    <property type="entry name" value="DEK_C"/>
    <property type="match status" value="1"/>
</dbReference>
<dbReference type="Pfam" id="PF02229">
    <property type="entry name" value="PC4"/>
    <property type="match status" value="1"/>
</dbReference>
<keyword evidence="5" id="KW-0804">Transcription</keyword>
<reference evidence="8" key="2">
    <citation type="submission" date="2023-05" db="EMBL/GenBank/DDBJ databases">
        <authorList>
            <person name="Schelkunov M.I."/>
        </authorList>
    </citation>
    <scope>NUCLEOTIDE SEQUENCE</scope>
    <source>
        <strain evidence="8">Hsosn_3</strain>
        <tissue evidence="8">Leaf</tissue>
    </source>
</reference>
<proteinExistence type="inferred from homology"/>
<organism evidence="8 9">
    <name type="scientific">Heracleum sosnowskyi</name>
    <dbReference type="NCBI Taxonomy" id="360622"/>
    <lineage>
        <taxon>Eukaryota</taxon>
        <taxon>Viridiplantae</taxon>
        <taxon>Streptophyta</taxon>
        <taxon>Embryophyta</taxon>
        <taxon>Tracheophyta</taxon>
        <taxon>Spermatophyta</taxon>
        <taxon>Magnoliopsida</taxon>
        <taxon>eudicotyledons</taxon>
        <taxon>Gunneridae</taxon>
        <taxon>Pentapetalae</taxon>
        <taxon>asterids</taxon>
        <taxon>campanulids</taxon>
        <taxon>Apiales</taxon>
        <taxon>Apiaceae</taxon>
        <taxon>Apioideae</taxon>
        <taxon>apioid superclade</taxon>
        <taxon>Tordylieae</taxon>
        <taxon>Tordyliinae</taxon>
        <taxon>Heracleum</taxon>
    </lineage>
</organism>
<evidence type="ECO:0000256" key="5">
    <source>
        <dbReference type="ARBA" id="ARBA00023163"/>
    </source>
</evidence>
<dbReference type="GO" id="GO:0060261">
    <property type="term" value="P:positive regulation of transcription initiation by RNA polymerase II"/>
    <property type="evidence" value="ECO:0007669"/>
    <property type="project" value="InterPro"/>
</dbReference>
<dbReference type="InterPro" id="IPR009044">
    <property type="entry name" value="ssDNA-bd_transcriptional_reg"/>
</dbReference>
<dbReference type="GO" id="GO:0003713">
    <property type="term" value="F:transcription coactivator activity"/>
    <property type="evidence" value="ECO:0007669"/>
    <property type="project" value="InterPro"/>
</dbReference>